<feature type="repeat" description="LDL-receptor class B" evidence="1">
    <location>
        <begin position="183"/>
        <end position="226"/>
    </location>
</feature>
<dbReference type="GO" id="GO:0005886">
    <property type="term" value="C:plasma membrane"/>
    <property type="evidence" value="ECO:0007669"/>
    <property type="project" value="TreeGrafter"/>
</dbReference>
<dbReference type="PROSITE" id="PS51120">
    <property type="entry name" value="LDLRB"/>
    <property type="match status" value="2"/>
</dbReference>
<dbReference type="GO" id="GO:0060070">
    <property type="term" value="P:canonical Wnt signaling pathway"/>
    <property type="evidence" value="ECO:0007669"/>
    <property type="project" value="TreeGrafter"/>
</dbReference>
<organism evidence="3 4">
    <name type="scientific">Mytilus galloprovincialis</name>
    <name type="common">Mediterranean mussel</name>
    <dbReference type="NCBI Taxonomy" id="29158"/>
    <lineage>
        <taxon>Eukaryota</taxon>
        <taxon>Metazoa</taxon>
        <taxon>Spiralia</taxon>
        <taxon>Lophotrochozoa</taxon>
        <taxon>Mollusca</taxon>
        <taxon>Bivalvia</taxon>
        <taxon>Autobranchia</taxon>
        <taxon>Pteriomorphia</taxon>
        <taxon>Mytilida</taxon>
        <taxon>Mytiloidea</taxon>
        <taxon>Mytilidae</taxon>
        <taxon>Mytilinae</taxon>
        <taxon>Mytilus</taxon>
    </lineage>
</organism>
<sequence>MYICFFSKGLADNDNTLLLISDAHTISIIDTSTLKETIVAEGNAYVLYLDFHYRKGLIFWSDNSAGTISRIRYPSNKSTTAEVIIHSQTPAGVAVDTVNDFLYWADIRLHTISRSNLDGSNTVLLVSTNSPEDIELDIANGWIYYTFNGYNAIGKSRVNGSEIQTIVDNIGTTQNLALDFYEDRIYWTENGNRIVRSAFFDGSDSKIIIDGISDGYPFGIATTQSNVYFSTWNKGELFQLFKNNASASNRLIYTTGTTSLMSIKIFQSTESECFNYVEIQNGEKRSTGYHTDLDIDIPISDDEIDGGWYRIMSDNGDKIPSYPPGVSYCGTFYPIWLNGDGPVACPANKSSESGYFPGCSSNFPKEFVQVIVKPELAKGPSFKIPGYDTTPSLLSVFRCYFEDISNGTYVYDVFWYINGNNVTSKLNVPFENIDSTLLRGNDWVGLYTMNMEPEKYDYTVIEGEKIEIQFTATVPISCIASHEGLKVHCDQKFYIFQPEFDQQSFSCLNNIVSRDVVFQSQFCGISIGTNDWQETKTLDVYGFSDGLYNFKDRSTNIRISTGTISTFNDIWKNINIPDIKVTVLDKDTVLTNRLCQSVNDPHISTFDGRYYHFMDVGEFVMYKNDRGPYLVHALFTNCGFGWEGSSCHCGIAIRSRNSRFVIRTCKTISRTSKSLLDAPITQLDSCNDNDFLIEHTGNKYKITIPSGTEITITISRWSRFIGSVTIKPSVYDIDRVKGLCGVPSITMDPSDDYTHRTNGPVNDDQDFARSWRFVHRQL</sequence>
<dbReference type="AlphaFoldDB" id="A0A8B6FBL4"/>
<proteinExistence type="predicted"/>
<dbReference type="InterPro" id="IPR000033">
    <property type="entry name" value="LDLR_classB_rpt"/>
</dbReference>
<evidence type="ECO:0000256" key="1">
    <source>
        <dbReference type="PROSITE-ProRule" id="PRU00461"/>
    </source>
</evidence>
<dbReference type="PROSITE" id="PS51233">
    <property type="entry name" value="VWFD"/>
    <property type="match status" value="1"/>
</dbReference>
<dbReference type="OrthoDB" id="6155513at2759"/>
<protein>
    <recommendedName>
        <fullName evidence="2">VWFD domain-containing protein</fullName>
    </recommendedName>
</protein>
<dbReference type="Gene3D" id="2.120.10.30">
    <property type="entry name" value="TolB, C-terminal domain"/>
    <property type="match status" value="1"/>
</dbReference>
<evidence type="ECO:0000313" key="3">
    <source>
        <dbReference type="EMBL" id="VDI46424.1"/>
    </source>
</evidence>
<dbReference type="SMART" id="SM00135">
    <property type="entry name" value="LY"/>
    <property type="match status" value="4"/>
</dbReference>
<dbReference type="PANTHER" id="PTHR46513">
    <property type="entry name" value="VITELLOGENIN RECEPTOR-LIKE PROTEIN-RELATED-RELATED"/>
    <property type="match status" value="1"/>
</dbReference>
<dbReference type="GO" id="GO:0042813">
    <property type="term" value="F:Wnt receptor activity"/>
    <property type="evidence" value="ECO:0007669"/>
    <property type="project" value="TreeGrafter"/>
</dbReference>
<reference evidence="3" key="1">
    <citation type="submission" date="2018-11" db="EMBL/GenBank/DDBJ databases">
        <authorList>
            <person name="Alioto T."/>
            <person name="Alioto T."/>
        </authorList>
    </citation>
    <scope>NUCLEOTIDE SEQUENCE</scope>
</reference>
<evidence type="ECO:0000313" key="4">
    <source>
        <dbReference type="Proteomes" id="UP000596742"/>
    </source>
</evidence>
<dbReference type="SUPFAM" id="SSF63825">
    <property type="entry name" value="YWTD domain"/>
    <property type="match status" value="1"/>
</dbReference>
<name>A0A8B6FBL4_MYTGA</name>
<gene>
    <name evidence="3" type="ORF">MGAL_10B087288</name>
</gene>
<dbReference type="Pfam" id="PF00058">
    <property type="entry name" value="Ldl_recept_b"/>
    <property type="match status" value="1"/>
</dbReference>
<comment type="caution">
    <text evidence="3">The sequence shown here is derived from an EMBL/GenBank/DDBJ whole genome shotgun (WGS) entry which is preliminary data.</text>
</comment>
<dbReference type="InterPro" id="IPR050778">
    <property type="entry name" value="Cueball_EGF_LRP_Nidogen"/>
</dbReference>
<accession>A0A8B6FBL4</accession>
<dbReference type="GO" id="GO:0017147">
    <property type="term" value="F:Wnt-protein binding"/>
    <property type="evidence" value="ECO:0007669"/>
    <property type="project" value="TreeGrafter"/>
</dbReference>
<dbReference type="Pfam" id="PF00094">
    <property type="entry name" value="VWD"/>
    <property type="match status" value="1"/>
</dbReference>
<feature type="domain" description="VWFD" evidence="2">
    <location>
        <begin position="593"/>
        <end position="778"/>
    </location>
</feature>
<feature type="repeat" description="LDL-receptor class B" evidence="1">
    <location>
        <begin position="100"/>
        <end position="140"/>
    </location>
</feature>
<dbReference type="EMBL" id="UYJE01006492">
    <property type="protein sequence ID" value="VDI46424.1"/>
    <property type="molecule type" value="Genomic_DNA"/>
</dbReference>
<dbReference type="PANTHER" id="PTHR46513:SF13">
    <property type="entry name" value="EGF-LIKE DOMAIN-CONTAINING PROTEIN"/>
    <property type="match status" value="1"/>
</dbReference>
<evidence type="ECO:0000259" key="2">
    <source>
        <dbReference type="PROSITE" id="PS51233"/>
    </source>
</evidence>
<dbReference type="InterPro" id="IPR001846">
    <property type="entry name" value="VWF_type-D"/>
</dbReference>
<dbReference type="InterPro" id="IPR011042">
    <property type="entry name" value="6-blade_b-propeller_TolB-like"/>
</dbReference>
<dbReference type="Proteomes" id="UP000596742">
    <property type="component" value="Unassembled WGS sequence"/>
</dbReference>
<keyword evidence="4" id="KW-1185">Reference proteome</keyword>